<proteinExistence type="predicted"/>
<sequence>MPCPPDRKPIGCKWVFRLKRDSDGRIVKYKARLVAQGFSQIPGVDYDETFAPVVRLETLQTLLAVGTVLNLDIQVVDIVGAYLNGRLREEIYMRQPPMYENGRPEVCHLNRTLYGLKQSGREWNIELDNAFKSLGFTRLMSDQCVYLRTRDSDLAIVAVHVDDMTMLTSSAETTTSIKREISAHFEISDLGPIRQVVGLEVVRDHNAGTTILKQTQYIDRILARFGMSDAKPVDTPLDPNVHLRAHDGPRGPDARTHYQAIVGSLMYAALGTRPDISHAVQQLSQYSSNPSTTHLTAAKRVLRYLKGSRNLGITYHRPPEGPAAPLEPVGYSDADWGNDLDDRRSIAGQIFFLAGGPISWSSRKQRTVAKSSMEAEYMAASTATSEIAWLRALLTELGFPPIGPTVLHVDNQSAIASAHAQVSHARTKHIDIHYHYLRERITSNEVSVIHCPSADNVADALTKALPRPRFQAIVALMGMRA</sequence>
<dbReference type="EMBL" id="JANSHE010003623">
    <property type="protein sequence ID" value="KAJ2985252.1"/>
    <property type="molecule type" value="Genomic_DNA"/>
</dbReference>
<comment type="caution">
    <text evidence="1">The sequence shown here is derived from an EMBL/GenBank/DDBJ whole genome shotgun (WGS) entry which is preliminary data.</text>
</comment>
<accession>A0ACC1P3P8</accession>
<keyword evidence="2" id="KW-1185">Reference proteome</keyword>
<organism evidence="1 2">
    <name type="scientific">Trametes sanguinea</name>
    <dbReference type="NCBI Taxonomy" id="158606"/>
    <lineage>
        <taxon>Eukaryota</taxon>
        <taxon>Fungi</taxon>
        <taxon>Dikarya</taxon>
        <taxon>Basidiomycota</taxon>
        <taxon>Agaricomycotina</taxon>
        <taxon>Agaricomycetes</taxon>
        <taxon>Polyporales</taxon>
        <taxon>Polyporaceae</taxon>
        <taxon>Trametes</taxon>
    </lineage>
</organism>
<evidence type="ECO:0000313" key="2">
    <source>
        <dbReference type="Proteomes" id="UP001144978"/>
    </source>
</evidence>
<name>A0ACC1P3P8_9APHY</name>
<protein>
    <submittedName>
        <fullName evidence="1">Uncharacterized protein</fullName>
    </submittedName>
</protein>
<evidence type="ECO:0000313" key="1">
    <source>
        <dbReference type="EMBL" id="KAJ2985252.1"/>
    </source>
</evidence>
<gene>
    <name evidence="1" type="ORF">NUW54_g10210</name>
</gene>
<reference evidence="1" key="1">
    <citation type="submission" date="2022-08" db="EMBL/GenBank/DDBJ databases">
        <title>Genome Sequence of Pycnoporus sanguineus.</title>
        <authorList>
            <person name="Buettner E."/>
        </authorList>
    </citation>
    <scope>NUCLEOTIDE SEQUENCE</scope>
    <source>
        <strain evidence="1">CG-C14</strain>
    </source>
</reference>
<dbReference type="Proteomes" id="UP001144978">
    <property type="component" value="Unassembled WGS sequence"/>
</dbReference>